<evidence type="ECO:0000256" key="1">
    <source>
        <dbReference type="SAM" id="MobiDB-lite"/>
    </source>
</evidence>
<organism evidence="2 3">
    <name type="scientific">Parabacteroides merdae</name>
    <dbReference type="NCBI Taxonomy" id="46503"/>
    <lineage>
        <taxon>Bacteria</taxon>
        <taxon>Pseudomonadati</taxon>
        <taxon>Bacteroidota</taxon>
        <taxon>Bacteroidia</taxon>
        <taxon>Bacteroidales</taxon>
        <taxon>Tannerellaceae</taxon>
        <taxon>Parabacteroides</taxon>
    </lineage>
</organism>
<protein>
    <submittedName>
        <fullName evidence="2">Uncharacterized protein</fullName>
    </submittedName>
</protein>
<gene>
    <name evidence="2" type="ORF">CE91St3_07200</name>
</gene>
<comment type="caution">
    <text evidence="2">The sequence shown here is derived from an EMBL/GenBank/DDBJ whole genome shotgun (WGS) entry which is preliminary data.</text>
</comment>
<feature type="region of interest" description="Disordered" evidence="1">
    <location>
        <begin position="1"/>
        <end position="36"/>
    </location>
</feature>
<evidence type="ECO:0000313" key="2">
    <source>
        <dbReference type="EMBL" id="GKH70857.1"/>
    </source>
</evidence>
<accession>A0AA37KAS1</accession>
<proteinExistence type="predicted"/>
<dbReference type="Proteomes" id="UP001055114">
    <property type="component" value="Unassembled WGS sequence"/>
</dbReference>
<dbReference type="EMBL" id="BQNZ01000001">
    <property type="protein sequence ID" value="GKH70857.1"/>
    <property type="molecule type" value="Genomic_DNA"/>
</dbReference>
<dbReference type="AlphaFoldDB" id="A0AA37KAS1"/>
<reference evidence="2" key="1">
    <citation type="submission" date="2022-01" db="EMBL/GenBank/DDBJ databases">
        <title>Novel bile acid biosynthetic pathways are enriched in the microbiome of centenarians.</title>
        <authorList>
            <person name="Sato Y."/>
            <person name="Atarashi K."/>
            <person name="Plichta R.D."/>
            <person name="Arai Y."/>
            <person name="Sasajima S."/>
            <person name="Kearney M.S."/>
            <person name="Suda W."/>
            <person name="Takeshita K."/>
            <person name="Sasaki T."/>
            <person name="Okamoto S."/>
            <person name="Skelly N.A."/>
            <person name="Okamura Y."/>
            <person name="Vlamakis H."/>
            <person name="Li Y."/>
            <person name="Tanoue T."/>
            <person name="Takei H."/>
            <person name="Nittono H."/>
            <person name="Narushima S."/>
            <person name="Irie J."/>
            <person name="Itoh H."/>
            <person name="Moriya K."/>
            <person name="Sugiura Y."/>
            <person name="Suematsu M."/>
            <person name="Moritoki N."/>
            <person name="Shibata S."/>
            <person name="Littman R.D."/>
            <person name="Fischbach A.M."/>
            <person name="Uwamino Y."/>
            <person name="Inoue T."/>
            <person name="Honda A."/>
            <person name="Hattori M."/>
            <person name="Murai T."/>
            <person name="Xavier J.R."/>
            <person name="Hirose N."/>
            <person name="Honda K."/>
        </authorList>
    </citation>
    <scope>NUCLEOTIDE SEQUENCE</scope>
    <source>
        <strain evidence="2">CE91-St3</strain>
    </source>
</reference>
<evidence type="ECO:0000313" key="3">
    <source>
        <dbReference type="Proteomes" id="UP001055114"/>
    </source>
</evidence>
<sequence>MPKDTKSSGNNKAPACESRGFGHKKEGENFDTPSLTLNMYPPVPYTGIFPLHKCL</sequence>
<name>A0AA37KAS1_9BACT</name>